<name>A0A0D9Z6V5_9ORYZ</name>
<dbReference type="Proteomes" id="UP000026961">
    <property type="component" value="Chromosome 3"/>
</dbReference>
<evidence type="ECO:0000313" key="3">
    <source>
        <dbReference type="Proteomes" id="UP000026961"/>
    </source>
</evidence>
<accession>A0A0D9Z6V5</accession>
<feature type="region of interest" description="Disordered" evidence="1">
    <location>
        <begin position="66"/>
        <end position="164"/>
    </location>
</feature>
<evidence type="ECO:0000313" key="2">
    <source>
        <dbReference type="EnsemblPlants" id="OGLUM03G16590.1"/>
    </source>
</evidence>
<organism evidence="2">
    <name type="scientific">Oryza glumipatula</name>
    <dbReference type="NCBI Taxonomy" id="40148"/>
    <lineage>
        <taxon>Eukaryota</taxon>
        <taxon>Viridiplantae</taxon>
        <taxon>Streptophyta</taxon>
        <taxon>Embryophyta</taxon>
        <taxon>Tracheophyta</taxon>
        <taxon>Spermatophyta</taxon>
        <taxon>Magnoliopsida</taxon>
        <taxon>Liliopsida</taxon>
        <taxon>Poales</taxon>
        <taxon>Poaceae</taxon>
        <taxon>BOP clade</taxon>
        <taxon>Oryzoideae</taxon>
        <taxon>Oryzeae</taxon>
        <taxon>Oryzinae</taxon>
        <taxon>Oryza</taxon>
    </lineage>
</organism>
<reference evidence="2" key="1">
    <citation type="submission" date="2015-04" db="UniProtKB">
        <authorList>
            <consortium name="EnsemblPlants"/>
        </authorList>
    </citation>
    <scope>IDENTIFICATION</scope>
</reference>
<reference evidence="2" key="2">
    <citation type="submission" date="2018-05" db="EMBL/GenBank/DDBJ databases">
        <title>OgluRS3 (Oryza glumaepatula Reference Sequence Version 3).</title>
        <authorList>
            <person name="Zhang J."/>
            <person name="Kudrna D."/>
            <person name="Lee S."/>
            <person name="Talag J."/>
            <person name="Welchert J."/>
            <person name="Wing R.A."/>
        </authorList>
    </citation>
    <scope>NUCLEOTIDE SEQUENCE [LARGE SCALE GENOMIC DNA]</scope>
</reference>
<proteinExistence type="predicted"/>
<dbReference type="Gramene" id="OGLUM03G16590.1">
    <property type="protein sequence ID" value="OGLUM03G16590.1"/>
    <property type="gene ID" value="OGLUM03G16590"/>
</dbReference>
<dbReference type="HOGENOM" id="CLU_1621581_0_0_1"/>
<dbReference type="AlphaFoldDB" id="A0A0D9Z6V5"/>
<dbReference type="EnsemblPlants" id="OGLUM03G16590.1">
    <property type="protein sequence ID" value="OGLUM03G16590.1"/>
    <property type="gene ID" value="OGLUM03G16590"/>
</dbReference>
<keyword evidence="3" id="KW-1185">Reference proteome</keyword>
<evidence type="ECO:0000256" key="1">
    <source>
        <dbReference type="SAM" id="MobiDB-lite"/>
    </source>
</evidence>
<protein>
    <submittedName>
        <fullName evidence="2">Uncharacterized protein</fullName>
    </submittedName>
</protein>
<sequence length="164" mass="18242">MAARPRCIEFVSQITNWGCQRTARRWGEPINVSLDEIIHGKGMNTKHAMKMSIDKDDEEAKMTMAAAAVGSSGGGGGEQRRWWKRRQLRPPTGAAPLSYPSLPTGGRRPYPRSPPRVPHRHHRRSPPPPLLSSERVKGERGGRKKGRRGRMTCGSHMSVGTLFV</sequence>